<organism evidence="3 4">
    <name type="scientific">Dictyocaulus viviparus</name>
    <name type="common">Bovine lungworm</name>
    <dbReference type="NCBI Taxonomy" id="29172"/>
    <lineage>
        <taxon>Eukaryota</taxon>
        <taxon>Metazoa</taxon>
        <taxon>Ecdysozoa</taxon>
        <taxon>Nematoda</taxon>
        <taxon>Chromadorea</taxon>
        <taxon>Rhabditida</taxon>
        <taxon>Rhabditina</taxon>
        <taxon>Rhabditomorpha</taxon>
        <taxon>Strongyloidea</taxon>
        <taxon>Metastrongylidae</taxon>
        <taxon>Dictyocaulus</taxon>
    </lineage>
</organism>
<dbReference type="STRING" id="29172.A0A0D8XMN3"/>
<evidence type="ECO:0008006" key="5">
    <source>
        <dbReference type="Google" id="ProtNLM"/>
    </source>
</evidence>
<proteinExistence type="predicted"/>
<reference evidence="4" key="2">
    <citation type="journal article" date="2016" name="Sci. Rep.">
        <title>Dictyocaulus viviparus genome, variome and transcriptome elucidate lungworm biology and support future intervention.</title>
        <authorList>
            <person name="McNulty S.N."/>
            <person name="Strube C."/>
            <person name="Rosa B.A."/>
            <person name="Martin J.C."/>
            <person name="Tyagi R."/>
            <person name="Choi Y.J."/>
            <person name="Wang Q."/>
            <person name="Hallsworth Pepin K."/>
            <person name="Zhang X."/>
            <person name="Ozersky P."/>
            <person name="Wilson R.K."/>
            <person name="Sternberg P.W."/>
            <person name="Gasser R.B."/>
            <person name="Mitreva M."/>
        </authorList>
    </citation>
    <scope>NUCLEOTIDE SEQUENCE [LARGE SCALE GENOMIC DNA]</scope>
    <source>
        <strain evidence="4">HannoverDv2000</strain>
    </source>
</reference>
<dbReference type="Proteomes" id="UP000053766">
    <property type="component" value="Unassembled WGS sequence"/>
</dbReference>
<reference evidence="3 4" key="1">
    <citation type="submission" date="2013-11" db="EMBL/GenBank/DDBJ databases">
        <title>Draft genome of the bovine lungworm Dictyocaulus viviparus.</title>
        <authorList>
            <person name="Mitreva M."/>
        </authorList>
    </citation>
    <scope>NUCLEOTIDE SEQUENCE [LARGE SCALE GENOMIC DNA]</scope>
    <source>
        <strain evidence="3 4">HannoverDv2000</strain>
    </source>
</reference>
<dbReference type="AlphaFoldDB" id="A0A0D8XMN3"/>
<keyword evidence="4" id="KW-1185">Reference proteome</keyword>
<evidence type="ECO:0000313" key="3">
    <source>
        <dbReference type="EMBL" id="KJH45780.1"/>
    </source>
</evidence>
<feature type="region of interest" description="Disordered" evidence="1">
    <location>
        <begin position="1"/>
        <end position="33"/>
    </location>
</feature>
<dbReference type="EMBL" id="KN716387">
    <property type="protein sequence ID" value="KJH45780.1"/>
    <property type="molecule type" value="Genomic_DNA"/>
</dbReference>
<evidence type="ECO:0000256" key="1">
    <source>
        <dbReference type="SAM" id="MobiDB-lite"/>
    </source>
</evidence>
<feature type="compositionally biased region" description="Polar residues" evidence="1">
    <location>
        <begin position="20"/>
        <end position="33"/>
    </location>
</feature>
<evidence type="ECO:0000256" key="2">
    <source>
        <dbReference type="SAM" id="Phobius"/>
    </source>
</evidence>
<sequence>MVQVLSNGEVVDDDDPRVPSSANRASSLGNQTQHSLNQITARNDLASIWNSGNHRLQQMGLQSFEISGFRIDPLHLVIAVVGFLLSGPMMLAIVIAAILISQSRSDNALPVPRTRVDNNGLRRNVTQSINSQESVKPKEFGPFSGTGKRLGN</sequence>
<evidence type="ECO:0000313" key="4">
    <source>
        <dbReference type="Proteomes" id="UP000053766"/>
    </source>
</evidence>
<keyword evidence="2" id="KW-1133">Transmembrane helix</keyword>
<keyword evidence="2" id="KW-0812">Transmembrane</keyword>
<accession>A0A0D8XMN3</accession>
<dbReference type="OrthoDB" id="5868187at2759"/>
<feature type="transmembrane region" description="Helical" evidence="2">
    <location>
        <begin position="74"/>
        <end position="100"/>
    </location>
</feature>
<keyword evidence="2" id="KW-0472">Membrane</keyword>
<gene>
    <name evidence="3" type="ORF">DICVIV_08176</name>
</gene>
<protein>
    <recommendedName>
        <fullName evidence="5">DUF4605 domain-containing protein</fullName>
    </recommendedName>
</protein>
<name>A0A0D8XMN3_DICVI</name>
<feature type="region of interest" description="Disordered" evidence="1">
    <location>
        <begin position="127"/>
        <end position="152"/>
    </location>
</feature>